<protein>
    <submittedName>
        <fullName evidence="1">Uncharacterized protein</fullName>
    </submittedName>
</protein>
<reference evidence="1 2" key="1">
    <citation type="journal article" date="2023" name="Hortic Res">
        <title>Pangenome of water caltrop reveals structural variations and asymmetric subgenome divergence after allopolyploidization.</title>
        <authorList>
            <person name="Zhang X."/>
            <person name="Chen Y."/>
            <person name="Wang L."/>
            <person name="Yuan Y."/>
            <person name="Fang M."/>
            <person name="Shi L."/>
            <person name="Lu R."/>
            <person name="Comes H.P."/>
            <person name="Ma Y."/>
            <person name="Chen Y."/>
            <person name="Huang G."/>
            <person name="Zhou Y."/>
            <person name="Zheng Z."/>
            <person name="Qiu Y."/>
        </authorList>
    </citation>
    <scope>NUCLEOTIDE SEQUENCE [LARGE SCALE GENOMIC DNA]</scope>
    <source>
        <tissue evidence="1">Roots</tissue>
    </source>
</reference>
<organism evidence="1 2">
    <name type="scientific">Trapa incisa</name>
    <dbReference type="NCBI Taxonomy" id="236973"/>
    <lineage>
        <taxon>Eukaryota</taxon>
        <taxon>Viridiplantae</taxon>
        <taxon>Streptophyta</taxon>
        <taxon>Embryophyta</taxon>
        <taxon>Tracheophyta</taxon>
        <taxon>Spermatophyta</taxon>
        <taxon>Magnoliopsida</taxon>
        <taxon>eudicotyledons</taxon>
        <taxon>Gunneridae</taxon>
        <taxon>Pentapetalae</taxon>
        <taxon>rosids</taxon>
        <taxon>malvids</taxon>
        <taxon>Myrtales</taxon>
        <taxon>Lythraceae</taxon>
        <taxon>Trapa</taxon>
    </lineage>
</organism>
<evidence type="ECO:0000313" key="1">
    <source>
        <dbReference type="EMBL" id="KAK4741937.1"/>
    </source>
</evidence>
<accession>A0AAN7JG88</accession>
<proteinExistence type="predicted"/>
<keyword evidence="2" id="KW-1185">Reference proteome</keyword>
<sequence>MAAVKCVLSRKIGTPTQHERACKKKEEREREREHCKVKRISKIDSTQDKSPHNDVVTVLIRSLSFCYNQGIRFVDQVLRQDALCWDIFDIEMVAGDS</sequence>
<gene>
    <name evidence="1" type="ORF">SAY87_025525</name>
</gene>
<name>A0AAN7JG88_9MYRT</name>
<evidence type="ECO:0000313" key="2">
    <source>
        <dbReference type="Proteomes" id="UP001345219"/>
    </source>
</evidence>
<comment type="caution">
    <text evidence="1">The sequence shown here is derived from an EMBL/GenBank/DDBJ whole genome shotgun (WGS) entry which is preliminary data.</text>
</comment>
<dbReference type="EMBL" id="JAXIOK010000024">
    <property type="protein sequence ID" value="KAK4741937.1"/>
    <property type="molecule type" value="Genomic_DNA"/>
</dbReference>
<dbReference type="Proteomes" id="UP001345219">
    <property type="component" value="Chromosome 19"/>
</dbReference>
<dbReference type="AlphaFoldDB" id="A0AAN7JG88"/>